<accession>A0A8J4H4R5</accession>
<dbReference type="PROSITE" id="PS51257">
    <property type="entry name" value="PROKAR_LIPOPROTEIN"/>
    <property type="match status" value="1"/>
</dbReference>
<gene>
    <name evidence="1" type="ORF">XYCOK13_38060</name>
</gene>
<dbReference type="AlphaFoldDB" id="A0A8J4H4R5"/>
<organism evidence="1 2">
    <name type="scientific">Xylanibacillus composti</name>
    <dbReference type="NCBI Taxonomy" id="1572762"/>
    <lineage>
        <taxon>Bacteria</taxon>
        <taxon>Bacillati</taxon>
        <taxon>Bacillota</taxon>
        <taxon>Bacilli</taxon>
        <taxon>Bacillales</taxon>
        <taxon>Paenibacillaceae</taxon>
        <taxon>Xylanibacillus</taxon>
    </lineage>
</organism>
<evidence type="ECO:0000313" key="1">
    <source>
        <dbReference type="EMBL" id="GIQ70982.1"/>
    </source>
</evidence>
<dbReference type="SUPFAM" id="SSF53850">
    <property type="entry name" value="Periplasmic binding protein-like II"/>
    <property type="match status" value="1"/>
</dbReference>
<evidence type="ECO:0000313" key="2">
    <source>
        <dbReference type="Proteomes" id="UP000677918"/>
    </source>
</evidence>
<dbReference type="Gene3D" id="3.40.190.10">
    <property type="entry name" value="Periplasmic binding protein-like II"/>
    <property type="match status" value="1"/>
</dbReference>
<dbReference type="RefSeq" id="WP_213413785.1">
    <property type="nucleotide sequence ID" value="NZ_BOVK01000064.1"/>
</dbReference>
<name>A0A8J4H4R5_9BACL</name>
<reference evidence="1" key="1">
    <citation type="submission" date="2021-04" db="EMBL/GenBank/DDBJ databases">
        <title>Draft genome sequence of Xylanibacillus composti strain K13.</title>
        <authorList>
            <person name="Uke A."/>
            <person name="Chhe C."/>
            <person name="Baramee S."/>
            <person name="Kosugi A."/>
        </authorList>
    </citation>
    <scope>NUCLEOTIDE SEQUENCE</scope>
    <source>
        <strain evidence="1">K13</strain>
    </source>
</reference>
<keyword evidence="2" id="KW-1185">Reference proteome</keyword>
<evidence type="ECO:0008006" key="3">
    <source>
        <dbReference type="Google" id="ProtNLM"/>
    </source>
</evidence>
<comment type="caution">
    <text evidence="1">The sequence shown here is derived from an EMBL/GenBank/DDBJ whole genome shotgun (WGS) entry which is preliminary data.</text>
</comment>
<proteinExistence type="predicted"/>
<dbReference type="Proteomes" id="UP000677918">
    <property type="component" value="Unassembled WGS sequence"/>
</dbReference>
<sequence length="420" mass="48166">MKVRISIILAGIFMVFSMTGCNDRTPPEQNSISLTFSTILTAEQIEQELAVPLQERFPHIAFQFLSDDSKGAPPVYRDADIRHAMLGGSALFNDYRLHEEQRFPADDLTPMLEESGFVMESVAAPLWQHAHALSSEGIEMLPYTRKLYGLFYDSSLLQQGTYDFMSGMLTWEQLALWNRTLPDEQKSWFKRWIVFDMMNQLSIPLIRADYSREEVTARFQAISHMLDTLKNSSDSYAFDEVGFGPDSNPVYAPSGTYSLSAQARRHYSETDQLLRLPDYQVTHFPYFDADNPTIPIRIEEVLLVNRDSPHRREAFEVIAYMLSEEFQLRNARNGLGPVLDDQRIYEQFGADVPEFQGKSLEVLFSSHMAPFPESAEVLGKPVVEHAQVQMLRIVEELLKGEINREEATQQFVEAYAPFMR</sequence>
<dbReference type="EMBL" id="BOVK01000064">
    <property type="protein sequence ID" value="GIQ70982.1"/>
    <property type="molecule type" value="Genomic_DNA"/>
</dbReference>
<protein>
    <recommendedName>
        <fullName evidence="3">Carbohydrate ABC transporter substrate-binding protein</fullName>
    </recommendedName>
</protein>